<keyword evidence="6" id="KW-1185">Reference proteome</keyword>
<evidence type="ECO:0000313" key="6">
    <source>
        <dbReference type="Proteomes" id="UP001152888"/>
    </source>
</evidence>
<dbReference type="SMART" id="SM00614">
    <property type="entry name" value="ZnF_BED"/>
    <property type="match status" value="1"/>
</dbReference>
<evidence type="ECO:0000256" key="1">
    <source>
        <dbReference type="ARBA" id="ARBA00022723"/>
    </source>
</evidence>
<evidence type="ECO:0000256" key="3">
    <source>
        <dbReference type="ARBA" id="ARBA00022833"/>
    </source>
</evidence>
<accession>A0A9P0Q812</accession>
<gene>
    <name evidence="5" type="ORF">ACAOBT_LOCUS32930</name>
</gene>
<dbReference type="EMBL" id="CAKOFQ010008198">
    <property type="protein sequence ID" value="CAH2012631.1"/>
    <property type="molecule type" value="Genomic_DNA"/>
</dbReference>
<dbReference type="AlphaFoldDB" id="A0A9P0Q812"/>
<reference evidence="5" key="1">
    <citation type="submission" date="2022-03" db="EMBL/GenBank/DDBJ databases">
        <authorList>
            <person name="Sayadi A."/>
        </authorList>
    </citation>
    <scope>NUCLEOTIDE SEQUENCE</scope>
</reference>
<keyword evidence="1" id="KW-0479">Metal-binding</keyword>
<evidence type="ECO:0000259" key="4">
    <source>
        <dbReference type="Pfam" id="PF02892"/>
    </source>
</evidence>
<name>A0A9P0Q812_ACAOB</name>
<comment type="caution">
    <text evidence="5">The sequence shown here is derived from an EMBL/GenBank/DDBJ whole genome shotgun (WGS) entry which is preliminary data.</text>
</comment>
<dbReference type="GO" id="GO:0008270">
    <property type="term" value="F:zinc ion binding"/>
    <property type="evidence" value="ECO:0007669"/>
    <property type="project" value="UniProtKB-KW"/>
</dbReference>
<organism evidence="5 6">
    <name type="scientific">Acanthoscelides obtectus</name>
    <name type="common">Bean weevil</name>
    <name type="synonym">Bruchus obtectus</name>
    <dbReference type="NCBI Taxonomy" id="200917"/>
    <lineage>
        <taxon>Eukaryota</taxon>
        <taxon>Metazoa</taxon>
        <taxon>Ecdysozoa</taxon>
        <taxon>Arthropoda</taxon>
        <taxon>Hexapoda</taxon>
        <taxon>Insecta</taxon>
        <taxon>Pterygota</taxon>
        <taxon>Neoptera</taxon>
        <taxon>Endopterygota</taxon>
        <taxon>Coleoptera</taxon>
        <taxon>Polyphaga</taxon>
        <taxon>Cucujiformia</taxon>
        <taxon>Chrysomeloidea</taxon>
        <taxon>Chrysomelidae</taxon>
        <taxon>Bruchinae</taxon>
        <taxon>Bruchini</taxon>
        <taxon>Acanthoscelides</taxon>
    </lineage>
</organism>
<dbReference type="InterPro" id="IPR003656">
    <property type="entry name" value="Znf_BED"/>
</dbReference>
<sequence>MSDRKITKPKSNVWNHFDLKKLEGKVVYTCKFCASEYVKNATRMTKHLLKCLKCPSNIKRDFKIVGSENVSSPSSTAASSLKDQCEEEETLTKAASISGSFGDTEYESIAANIQIKISEANALGVRPAVRWLEQQEKRIHY</sequence>
<evidence type="ECO:0000256" key="2">
    <source>
        <dbReference type="ARBA" id="ARBA00022771"/>
    </source>
</evidence>
<keyword evidence="2" id="KW-0863">Zinc-finger</keyword>
<feature type="domain" description="BED-type" evidence="4">
    <location>
        <begin position="11"/>
        <end position="48"/>
    </location>
</feature>
<evidence type="ECO:0000313" key="5">
    <source>
        <dbReference type="EMBL" id="CAH2012631.1"/>
    </source>
</evidence>
<dbReference type="OrthoDB" id="6344789at2759"/>
<keyword evidence="3" id="KW-0862">Zinc</keyword>
<protein>
    <recommendedName>
        <fullName evidence="4">BED-type domain-containing protein</fullName>
    </recommendedName>
</protein>
<proteinExistence type="predicted"/>
<dbReference type="Proteomes" id="UP001152888">
    <property type="component" value="Unassembled WGS sequence"/>
</dbReference>
<dbReference type="Pfam" id="PF02892">
    <property type="entry name" value="zf-BED"/>
    <property type="match status" value="1"/>
</dbReference>
<dbReference type="GO" id="GO:0003677">
    <property type="term" value="F:DNA binding"/>
    <property type="evidence" value="ECO:0007669"/>
    <property type="project" value="InterPro"/>
</dbReference>